<proteinExistence type="predicted"/>
<organism evidence="2 3">
    <name type="scientific">Caerostris extrusa</name>
    <name type="common">Bark spider</name>
    <name type="synonym">Caerostris bankana</name>
    <dbReference type="NCBI Taxonomy" id="172846"/>
    <lineage>
        <taxon>Eukaryota</taxon>
        <taxon>Metazoa</taxon>
        <taxon>Ecdysozoa</taxon>
        <taxon>Arthropoda</taxon>
        <taxon>Chelicerata</taxon>
        <taxon>Arachnida</taxon>
        <taxon>Araneae</taxon>
        <taxon>Araneomorphae</taxon>
        <taxon>Entelegynae</taxon>
        <taxon>Araneoidea</taxon>
        <taxon>Araneidae</taxon>
        <taxon>Caerostris</taxon>
    </lineage>
</organism>
<comment type="caution">
    <text evidence="2">The sequence shown here is derived from an EMBL/GenBank/DDBJ whole genome shotgun (WGS) entry which is preliminary data.</text>
</comment>
<feature type="transmembrane region" description="Helical" evidence="1">
    <location>
        <begin position="50"/>
        <end position="73"/>
    </location>
</feature>
<reference evidence="2 3" key="1">
    <citation type="submission" date="2021-06" db="EMBL/GenBank/DDBJ databases">
        <title>Caerostris extrusa draft genome.</title>
        <authorList>
            <person name="Kono N."/>
            <person name="Arakawa K."/>
        </authorList>
    </citation>
    <scope>NUCLEOTIDE SEQUENCE [LARGE SCALE GENOMIC DNA]</scope>
</reference>
<dbReference type="Proteomes" id="UP001054945">
    <property type="component" value="Unassembled WGS sequence"/>
</dbReference>
<protein>
    <submittedName>
        <fullName evidence="2">Uncharacterized protein</fullName>
    </submittedName>
</protein>
<accession>A0AAV4WNE1</accession>
<evidence type="ECO:0000313" key="3">
    <source>
        <dbReference type="Proteomes" id="UP001054945"/>
    </source>
</evidence>
<sequence>MGLKTPWGGQFVALEGTYCGTSDKHRCDGAGNCVEVKSRKVKGDDKSRDALWWTLTILAVVLLSLVFLFLYLLRKQLTR</sequence>
<evidence type="ECO:0000256" key="1">
    <source>
        <dbReference type="SAM" id="Phobius"/>
    </source>
</evidence>
<keyword evidence="1" id="KW-0472">Membrane</keyword>
<dbReference type="EMBL" id="BPLR01016504">
    <property type="protein sequence ID" value="GIY84337.1"/>
    <property type="molecule type" value="Genomic_DNA"/>
</dbReference>
<evidence type="ECO:0000313" key="2">
    <source>
        <dbReference type="EMBL" id="GIY84337.1"/>
    </source>
</evidence>
<dbReference type="AlphaFoldDB" id="A0AAV4WNE1"/>
<keyword evidence="1" id="KW-0812">Transmembrane</keyword>
<gene>
    <name evidence="2" type="ORF">CEXT_152421</name>
</gene>
<keyword evidence="1" id="KW-1133">Transmembrane helix</keyword>
<name>A0AAV4WNE1_CAEEX</name>
<keyword evidence="3" id="KW-1185">Reference proteome</keyword>